<evidence type="ECO:0000313" key="11">
    <source>
        <dbReference type="EMBL" id="EGE48499.1"/>
    </source>
</evidence>
<dbReference type="Pfam" id="PF00085">
    <property type="entry name" value="Thioredoxin"/>
    <property type="match status" value="1"/>
</dbReference>
<evidence type="ECO:0000256" key="3">
    <source>
        <dbReference type="ARBA" id="ARBA00022982"/>
    </source>
</evidence>
<dbReference type="GO" id="GO:0045454">
    <property type="term" value="P:cell redox homeostasis"/>
    <property type="evidence" value="ECO:0007669"/>
    <property type="project" value="TreeGrafter"/>
</dbReference>
<keyword evidence="4 9" id="KW-1015">Disulfide bond</keyword>
<comment type="similarity">
    <text evidence="1 7">Belongs to the thioredoxin family.</text>
</comment>
<dbReference type="NCBIfam" id="TIGR01068">
    <property type="entry name" value="thioredoxin"/>
    <property type="match status" value="1"/>
</dbReference>
<feature type="site" description="Deprotonates C-terminal active site Cys" evidence="8">
    <location>
        <position position="36"/>
    </location>
</feature>
<sequence>MPEILRNQKMSEHTLAVSDSSFDKDVLKASGLVLVDFWAEWCGPCKMIGPALEEIGKELAGKVTVAKVNIDDNPETPNAYQVRSIPTLMLVRDGKVVDKKVGALPKSQLKAWVEGAL</sequence>
<dbReference type="GO" id="GO:0015035">
    <property type="term" value="F:protein-disulfide reductase activity"/>
    <property type="evidence" value="ECO:0007669"/>
    <property type="project" value="UniProtKB-UniRule"/>
</dbReference>
<keyword evidence="3" id="KW-0249">Electron transport</keyword>
<dbReference type="Proteomes" id="UP000018454">
    <property type="component" value="Unassembled WGS sequence"/>
</dbReference>
<feature type="site" description="Contributes to redox potential value" evidence="8">
    <location>
        <position position="44"/>
    </location>
</feature>
<dbReference type="InterPro" id="IPR017937">
    <property type="entry name" value="Thioredoxin_CS"/>
</dbReference>
<keyword evidence="5 9" id="KW-0676">Redox-active center</keyword>
<dbReference type="PRINTS" id="PR00421">
    <property type="entry name" value="THIOREDOXIN"/>
</dbReference>
<evidence type="ECO:0000313" key="12">
    <source>
        <dbReference type="Proteomes" id="UP000018454"/>
    </source>
</evidence>
<dbReference type="PROSITE" id="PS51352">
    <property type="entry name" value="THIOREDOXIN_2"/>
    <property type="match status" value="1"/>
</dbReference>
<reference evidence="11 12" key="1">
    <citation type="journal article" date="2011" name="Science">
        <title>Drosophila microbiome modulates host developmental and metabolic homeostasis via insulin signaling.</title>
        <authorList>
            <person name="Shin S.C."/>
            <person name="Kim S.H."/>
            <person name="You H."/>
            <person name="Kim B."/>
            <person name="Kim A.C."/>
            <person name="Lee K.A."/>
            <person name="Yoon J.H."/>
            <person name="Ryu J.H."/>
            <person name="Lee W.J."/>
        </authorList>
    </citation>
    <scope>NUCLEOTIDE SEQUENCE [LARGE SCALE GENOMIC DNA]</scope>
    <source>
        <strain evidence="11 12">DM001</strain>
    </source>
</reference>
<feature type="site" description="Contributes to redox potential value" evidence="8">
    <location>
        <position position="43"/>
    </location>
</feature>
<keyword evidence="2" id="KW-0813">Transport</keyword>
<feature type="disulfide bond" description="Redox-active" evidence="9">
    <location>
        <begin position="42"/>
        <end position="45"/>
    </location>
</feature>
<dbReference type="SUPFAM" id="SSF52833">
    <property type="entry name" value="Thioredoxin-like"/>
    <property type="match status" value="1"/>
</dbReference>
<organism evidence="11 12">
    <name type="scientific">Acetobacter pomorum DM001</name>
    <dbReference type="NCBI Taxonomy" id="945681"/>
    <lineage>
        <taxon>Bacteria</taxon>
        <taxon>Pseudomonadati</taxon>
        <taxon>Pseudomonadota</taxon>
        <taxon>Alphaproteobacteria</taxon>
        <taxon>Acetobacterales</taxon>
        <taxon>Acetobacteraceae</taxon>
        <taxon>Acetobacter</taxon>
    </lineage>
</organism>
<evidence type="ECO:0000256" key="2">
    <source>
        <dbReference type="ARBA" id="ARBA00022448"/>
    </source>
</evidence>
<dbReference type="GO" id="GO:0005829">
    <property type="term" value="C:cytosol"/>
    <property type="evidence" value="ECO:0007669"/>
    <property type="project" value="TreeGrafter"/>
</dbReference>
<dbReference type="PROSITE" id="PS00194">
    <property type="entry name" value="THIOREDOXIN_1"/>
    <property type="match status" value="1"/>
</dbReference>
<feature type="active site" description="Nucleophile" evidence="8">
    <location>
        <position position="42"/>
    </location>
</feature>
<dbReference type="InterPro" id="IPR005746">
    <property type="entry name" value="Thioredoxin"/>
</dbReference>
<feature type="active site" description="Nucleophile" evidence="8">
    <location>
        <position position="45"/>
    </location>
</feature>
<dbReference type="AlphaFoldDB" id="F1YRQ9"/>
<evidence type="ECO:0000256" key="8">
    <source>
        <dbReference type="PIRSR" id="PIRSR000077-1"/>
    </source>
</evidence>
<dbReference type="InterPro" id="IPR013766">
    <property type="entry name" value="Thioredoxin_domain"/>
</dbReference>
<evidence type="ECO:0000256" key="9">
    <source>
        <dbReference type="PIRSR" id="PIRSR000077-4"/>
    </source>
</evidence>
<dbReference type="NCBIfam" id="NF006898">
    <property type="entry name" value="PRK09381.1"/>
    <property type="match status" value="1"/>
</dbReference>
<evidence type="ECO:0000256" key="6">
    <source>
        <dbReference type="NCBIfam" id="TIGR01068"/>
    </source>
</evidence>
<protein>
    <recommendedName>
        <fullName evidence="6 7">Thioredoxin</fullName>
    </recommendedName>
</protein>
<name>F1YRQ9_9PROT</name>
<evidence type="ECO:0000256" key="1">
    <source>
        <dbReference type="ARBA" id="ARBA00008987"/>
    </source>
</evidence>
<comment type="caution">
    <text evidence="11">The sequence shown here is derived from an EMBL/GenBank/DDBJ whole genome shotgun (WGS) entry which is preliminary data.</text>
</comment>
<proteinExistence type="inferred from homology"/>
<gene>
    <name evidence="11" type="primary">trxA</name>
    <name evidence="11" type="ORF">APO_0593</name>
</gene>
<accession>F1YRQ9</accession>
<feature type="domain" description="Thioredoxin" evidence="10">
    <location>
        <begin position="4"/>
        <end position="117"/>
    </location>
</feature>
<dbReference type="Gene3D" id="3.40.30.10">
    <property type="entry name" value="Glutaredoxin"/>
    <property type="match status" value="1"/>
</dbReference>
<dbReference type="FunFam" id="3.40.30.10:FF:000001">
    <property type="entry name" value="Thioredoxin"/>
    <property type="match status" value="1"/>
</dbReference>
<dbReference type="PANTHER" id="PTHR45663">
    <property type="entry name" value="GEO12009P1"/>
    <property type="match status" value="1"/>
</dbReference>
<dbReference type="CDD" id="cd02947">
    <property type="entry name" value="TRX_family"/>
    <property type="match status" value="1"/>
</dbReference>
<dbReference type="PANTHER" id="PTHR45663:SF11">
    <property type="entry name" value="GEO12009P1"/>
    <property type="match status" value="1"/>
</dbReference>
<evidence type="ECO:0000256" key="4">
    <source>
        <dbReference type="ARBA" id="ARBA00023157"/>
    </source>
</evidence>
<dbReference type="InterPro" id="IPR036249">
    <property type="entry name" value="Thioredoxin-like_sf"/>
</dbReference>
<evidence type="ECO:0000256" key="5">
    <source>
        <dbReference type="ARBA" id="ARBA00023284"/>
    </source>
</evidence>
<dbReference type="EMBL" id="AEUP01000014">
    <property type="protein sequence ID" value="EGE48499.1"/>
    <property type="molecule type" value="Genomic_DNA"/>
</dbReference>
<evidence type="ECO:0000256" key="7">
    <source>
        <dbReference type="PIRNR" id="PIRNR000077"/>
    </source>
</evidence>
<dbReference type="PIRSF" id="PIRSF000077">
    <property type="entry name" value="Thioredoxin"/>
    <property type="match status" value="1"/>
</dbReference>
<evidence type="ECO:0000259" key="10">
    <source>
        <dbReference type="PROSITE" id="PS51352"/>
    </source>
</evidence>